<feature type="region of interest" description="Disordered" evidence="1">
    <location>
        <begin position="48"/>
        <end position="90"/>
    </location>
</feature>
<reference evidence="2" key="1">
    <citation type="submission" date="2023-11" db="EMBL/GenBank/DDBJ databases">
        <title>Genome assemblies of two species of porcelain crab, Petrolisthes cinctipes and Petrolisthes manimaculis (Anomura: Porcellanidae).</title>
        <authorList>
            <person name="Angst P."/>
        </authorList>
    </citation>
    <scope>NUCLEOTIDE SEQUENCE</scope>
    <source>
        <strain evidence="2">PB745_02</strain>
        <tissue evidence="2">Gill</tissue>
    </source>
</reference>
<evidence type="ECO:0000313" key="3">
    <source>
        <dbReference type="Proteomes" id="UP001292094"/>
    </source>
</evidence>
<evidence type="ECO:0000313" key="2">
    <source>
        <dbReference type="EMBL" id="KAK4309086.1"/>
    </source>
</evidence>
<accession>A0AAE1PJY2</accession>
<proteinExistence type="predicted"/>
<feature type="compositionally biased region" description="Basic and acidic residues" evidence="1">
    <location>
        <begin position="59"/>
        <end position="74"/>
    </location>
</feature>
<gene>
    <name evidence="2" type="ORF">Pmani_019263</name>
</gene>
<keyword evidence="3" id="KW-1185">Reference proteome</keyword>
<protein>
    <submittedName>
        <fullName evidence="2">Uncharacterized protein</fullName>
    </submittedName>
</protein>
<sequence>MCCINILQPCQIKNLKASSVFSLIPSASFSFWPVGLVTVCGRHESGEEEEVGRQVGEVGEERQEAEVGGRRMAGDGKGPGGEWWHNGKEGKRKCKRVVSRWERGIKER</sequence>
<dbReference type="Proteomes" id="UP001292094">
    <property type="component" value="Unassembled WGS sequence"/>
</dbReference>
<dbReference type="EMBL" id="JAWZYT010001803">
    <property type="protein sequence ID" value="KAK4309086.1"/>
    <property type="molecule type" value="Genomic_DNA"/>
</dbReference>
<comment type="caution">
    <text evidence="2">The sequence shown here is derived from an EMBL/GenBank/DDBJ whole genome shotgun (WGS) entry which is preliminary data.</text>
</comment>
<name>A0AAE1PJY2_9EUCA</name>
<evidence type="ECO:0000256" key="1">
    <source>
        <dbReference type="SAM" id="MobiDB-lite"/>
    </source>
</evidence>
<organism evidence="2 3">
    <name type="scientific">Petrolisthes manimaculis</name>
    <dbReference type="NCBI Taxonomy" id="1843537"/>
    <lineage>
        <taxon>Eukaryota</taxon>
        <taxon>Metazoa</taxon>
        <taxon>Ecdysozoa</taxon>
        <taxon>Arthropoda</taxon>
        <taxon>Crustacea</taxon>
        <taxon>Multicrustacea</taxon>
        <taxon>Malacostraca</taxon>
        <taxon>Eumalacostraca</taxon>
        <taxon>Eucarida</taxon>
        <taxon>Decapoda</taxon>
        <taxon>Pleocyemata</taxon>
        <taxon>Anomura</taxon>
        <taxon>Galatheoidea</taxon>
        <taxon>Porcellanidae</taxon>
        <taxon>Petrolisthes</taxon>
    </lineage>
</organism>
<dbReference type="AlphaFoldDB" id="A0AAE1PJY2"/>